<evidence type="ECO:0000313" key="3">
    <source>
        <dbReference type="Proteomes" id="UP000233837"/>
    </source>
</evidence>
<evidence type="ECO:0000256" key="1">
    <source>
        <dbReference type="SAM" id="Phobius"/>
    </source>
</evidence>
<keyword evidence="3" id="KW-1185">Reference proteome</keyword>
<dbReference type="EMBL" id="KZ502182">
    <property type="protein sequence ID" value="PKU82596.1"/>
    <property type="molecule type" value="Genomic_DNA"/>
</dbReference>
<protein>
    <submittedName>
        <fullName evidence="2">Uncharacterized protein</fullName>
    </submittedName>
</protein>
<feature type="transmembrane region" description="Helical" evidence="1">
    <location>
        <begin position="12"/>
        <end position="32"/>
    </location>
</feature>
<dbReference type="AlphaFoldDB" id="A0A2I0X3V8"/>
<dbReference type="Proteomes" id="UP000233837">
    <property type="component" value="Unassembled WGS sequence"/>
</dbReference>
<organism evidence="2 3">
    <name type="scientific">Dendrobium catenatum</name>
    <dbReference type="NCBI Taxonomy" id="906689"/>
    <lineage>
        <taxon>Eukaryota</taxon>
        <taxon>Viridiplantae</taxon>
        <taxon>Streptophyta</taxon>
        <taxon>Embryophyta</taxon>
        <taxon>Tracheophyta</taxon>
        <taxon>Spermatophyta</taxon>
        <taxon>Magnoliopsida</taxon>
        <taxon>Liliopsida</taxon>
        <taxon>Asparagales</taxon>
        <taxon>Orchidaceae</taxon>
        <taxon>Epidendroideae</taxon>
        <taxon>Malaxideae</taxon>
        <taxon>Dendrobiinae</taxon>
        <taxon>Dendrobium</taxon>
    </lineage>
</organism>
<sequence>MVPTGIHKKTMALTVENLFYSWLLALKGLLLYKSTMSVNFSFFVGTVGSIDNL</sequence>
<keyword evidence="1" id="KW-0812">Transmembrane</keyword>
<accession>A0A2I0X3V8</accession>
<gene>
    <name evidence="2" type="ORF">MA16_Dca017529</name>
</gene>
<reference evidence="2 3" key="2">
    <citation type="journal article" date="2017" name="Nature">
        <title>The Apostasia genome and the evolution of orchids.</title>
        <authorList>
            <person name="Zhang G.Q."/>
            <person name="Liu K.W."/>
            <person name="Li Z."/>
            <person name="Lohaus R."/>
            <person name="Hsiao Y.Y."/>
            <person name="Niu S.C."/>
            <person name="Wang J.Y."/>
            <person name="Lin Y.C."/>
            <person name="Xu Q."/>
            <person name="Chen L.J."/>
            <person name="Yoshida K."/>
            <person name="Fujiwara S."/>
            <person name="Wang Z.W."/>
            <person name="Zhang Y.Q."/>
            <person name="Mitsuda N."/>
            <person name="Wang M."/>
            <person name="Liu G.H."/>
            <person name="Pecoraro L."/>
            <person name="Huang H.X."/>
            <person name="Xiao X.J."/>
            <person name="Lin M."/>
            <person name="Wu X.Y."/>
            <person name="Wu W.L."/>
            <person name="Chen Y.Y."/>
            <person name="Chang S.B."/>
            <person name="Sakamoto S."/>
            <person name="Ohme-Takagi M."/>
            <person name="Yagi M."/>
            <person name="Zeng S.J."/>
            <person name="Shen C.Y."/>
            <person name="Yeh C.M."/>
            <person name="Luo Y.B."/>
            <person name="Tsai W.C."/>
            <person name="Van de Peer Y."/>
            <person name="Liu Z.J."/>
        </authorList>
    </citation>
    <scope>NUCLEOTIDE SEQUENCE [LARGE SCALE GENOMIC DNA]</scope>
    <source>
        <tissue evidence="2">The whole plant</tissue>
    </source>
</reference>
<keyword evidence="1" id="KW-0472">Membrane</keyword>
<name>A0A2I0X3V8_9ASPA</name>
<keyword evidence="1" id="KW-1133">Transmembrane helix</keyword>
<proteinExistence type="predicted"/>
<evidence type="ECO:0000313" key="2">
    <source>
        <dbReference type="EMBL" id="PKU82596.1"/>
    </source>
</evidence>
<reference evidence="2 3" key="1">
    <citation type="journal article" date="2016" name="Sci. Rep.">
        <title>The Dendrobium catenatum Lindl. genome sequence provides insights into polysaccharide synthase, floral development and adaptive evolution.</title>
        <authorList>
            <person name="Zhang G.Q."/>
            <person name="Xu Q."/>
            <person name="Bian C."/>
            <person name="Tsai W.C."/>
            <person name="Yeh C.M."/>
            <person name="Liu K.W."/>
            <person name="Yoshida K."/>
            <person name="Zhang L.S."/>
            <person name="Chang S.B."/>
            <person name="Chen F."/>
            <person name="Shi Y."/>
            <person name="Su Y.Y."/>
            <person name="Zhang Y.Q."/>
            <person name="Chen L.J."/>
            <person name="Yin Y."/>
            <person name="Lin M."/>
            <person name="Huang H."/>
            <person name="Deng H."/>
            <person name="Wang Z.W."/>
            <person name="Zhu S.L."/>
            <person name="Zhao X."/>
            <person name="Deng C."/>
            <person name="Niu S.C."/>
            <person name="Huang J."/>
            <person name="Wang M."/>
            <person name="Liu G.H."/>
            <person name="Yang H.J."/>
            <person name="Xiao X.J."/>
            <person name="Hsiao Y.Y."/>
            <person name="Wu W.L."/>
            <person name="Chen Y.Y."/>
            <person name="Mitsuda N."/>
            <person name="Ohme-Takagi M."/>
            <person name="Luo Y.B."/>
            <person name="Van de Peer Y."/>
            <person name="Liu Z.J."/>
        </authorList>
    </citation>
    <scope>NUCLEOTIDE SEQUENCE [LARGE SCALE GENOMIC DNA]</scope>
    <source>
        <tissue evidence="2">The whole plant</tissue>
    </source>
</reference>